<dbReference type="SUPFAM" id="SSF52540">
    <property type="entry name" value="P-loop containing nucleoside triphosphate hydrolases"/>
    <property type="match status" value="1"/>
</dbReference>
<dbReference type="AlphaFoldDB" id="A0A414SWE6"/>
<dbReference type="InterPro" id="IPR003439">
    <property type="entry name" value="ABC_transporter-like_ATP-bd"/>
</dbReference>
<dbReference type="PANTHER" id="PTHR24221:SF654">
    <property type="entry name" value="ATP-BINDING CASSETTE SUB-FAMILY B MEMBER 6"/>
    <property type="match status" value="1"/>
</dbReference>
<evidence type="ECO:0000313" key="2">
    <source>
        <dbReference type="EMBL" id="RHG26237.1"/>
    </source>
</evidence>
<dbReference type="PANTHER" id="PTHR24221">
    <property type="entry name" value="ATP-BINDING CASSETTE SUB-FAMILY B"/>
    <property type="match status" value="1"/>
</dbReference>
<dbReference type="EMBL" id="QRID01000018">
    <property type="protein sequence ID" value="RHG26237.1"/>
    <property type="molecule type" value="Genomic_DNA"/>
</dbReference>
<dbReference type="InterPro" id="IPR027417">
    <property type="entry name" value="P-loop_NTPase"/>
</dbReference>
<evidence type="ECO:0000313" key="3">
    <source>
        <dbReference type="Proteomes" id="UP000284051"/>
    </source>
</evidence>
<dbReference type="GO" id="GO:0016887">
    <property type="term" value="F:ATP hydrolysis activity"/>
    <property type="evidence" value="ECO:0007669"/>
    <property type="project" value="InterPro"/>
</dbReference>
<sequence length="171" mass="19384">MTTVIYVQYKLDKSAYAGFVRFLELKNDEQFKKGKIPAGNAGEICVRDLHFEYEEKTVLDEVAFAITKGQKVALVGESGSGKSTLIKILLGFLKYDRGQINVGGTELRDLCLDKLYDKIVYLSQDFQIFDGTIRENILFDRNVPDDEIMMALEKENLSCLVRDSARGLLRN</sequence>
<feature type="domain" description="ABC transporter" evidence="1">
    <location>
        <begin position="59"/>
        <end position="152"/>
    </location>
</feature>
<comment type="caution">
    <text evidence="2">The sequence shown here is derived from an EMBL/GenBank/DDBJ whole genome shotgun (WGS) entry which is preliminary data.</text>
</comment>
<evidence type="ECO:0000259" key="1">
    <source>
        <dbReference type="Pfam" id="PF00005"/>
    </source>
</evidence>
<reference evidence="2 3" key="1">
    <citation type="submission" date="2018-08" db="EMBL/GenBank/DDBJ databases">
        <title>A genome reference for cultivated species of the human gut microbiota.</title>
        <authorList>
            <person name="Zou Y."/>
            <person name="Xue W."/>
            <person name="Luo G."/>
        </authorList>
    </citation>
    <scope>NUCLEOTIDE SEQUENCE [LARGE SCALE GENOMIC DNA]</scope>
    <source>
        <strain evidence="2 3">AM22-21LB</strain>
    </source>
</reference>
<dbReference type="GO" id="GO:0034040">
    <property type="term" value="F:ATPase-coupled lipid transmembrane transporter activity"/>
    <property type="evidence" value="ECO:0007669"/>
    <property type="project" value="TreeGrafter"/>
</dbReference>
<keyword evidence="2" id="KW-0067">ATP-binding</keyword>
<dbReference type="Proteomes" id="UP000284051">
    <property type="component" value="Unassembled WGS sequence"/>
</dbReference>
<protein>
    <submittedName>
        <fullName evidence="2">ATP-binding cassette domain-containing protein</fullName>
    </submittedName>
</protein>
<dbReference type="Gene3D" id="3.40.50.300">
    <property type="entry name" value="P-loop containing nucleotide triphosphate hydrolases"/>
    <property type="match status" value="1"/>
</dbReference>
<dbReference type="InterPro" id="IPR039421">
    <property type="entry name" value="Type_1_exporter"/>
</dbReference>
<gene>
    <name evidence="2" type="ORF">DW264_15215</name>
</gene>
<dbReference type="Pfam" id="PF00005">
    <property type="entry name" value="ABC_tran"/>
    <property type="match status" value="1"/>
</dbReference>
<dbReference type="GO" id="GO:0005524">
    <property type="term" value="F:ATP binding"/>
    <property type="evidence" value="ECO:0007669"/>
    <property type="project" value="UniProtKB-KW"/>
</dbReference>
<keyword evidence="2" id="KW-0547">Nucleotide-binding</keyword>
<name>A0A414SWE6_9FIRM</name>
<organism evidence="2 3">
    <name type="scientific">Roseburia intestinalis</name>
    <dbReference type="NCBI Taxonomy" id="166486"/>
    <lineage>
        <taxon>Bacteria</taxon>
        <taxon>Bacillati</taxon>
        <taxon>Bacillota</taxon>
        <taxon>Clostridia</taxon>
        <taxon>Lachnospirales</taxon>
        <taxon>Lachnospiraceae</taxon>
        <taxon>Roseburia</taxon>
    </lineage>
</organism>
<accession>A0A414SWE6</accession>
<proteinExistence type="predicted"/>